<comment type="similarity">
    <text evidence="1">Belongs to the LOR family.</text>
</comment>
<dbReference type="InterPro" id="IPR025659">
    <property type="entry name" value="Tubby-like_C"/>
</dbReference>
<feature type="compositionally biased region" description="Low complexity" evidence="2">
    <location>
        <begin position="1"/>
        <end position="16"/>
    </location>
</feature>
<comment type="caution">
    <text evidence="3">The sequence shown here is derived from an EMBL/GenBank/DDBJ whole genome shotgun (WGS) entry which is preliminary data.</text>
</comment>
<organism evidence="3 4">
    <name type="scientific">Acorus gramineus</name>
    <name type="common">Dwarf sweet flag</name>
    <dbReference type="NCBI Taxonomy" id="55184"/>
    <lineage>
        <taxon>Eukaryota</taxon>
        <taxon>Viridiplantae</taxon>
        <taxon>Streptophyta</taxon>
        <taxon>Embryophyta</taxon>
        <taxon>Tracheophyta</taxon>
        <taxon>Spermatophyta</taxon>
        <taxon>Magnoliopsida</taxon>
        <taxon>Liliopsida</taxon>
        <taxon>Acoraceae</taxon>
        <taxon>Acorus</taxon>
    </lineage>
</organism>
<evidence type="ECO:0000313" key="3">
    <source>
        <dbReference type="EMBL" id="KAK1259264.1"/>
    </source>
</evidence>
<dbReference type="PANTHER" id="PTHR31087">
    <property type="match status" value="1"/>
</dbReference>
<evidence type="ECO:0000256" key="1">
    <source>
        <dbReference type="ARBA" id="ARBA00005437"/>
    </source>
</evidence>
<dbReference type="InterPro" id="IPR038595">
    <property type="entry name" value="LOR_sf"/>
</dbReference>
<dbReference type="InterPro" id="IPR007612">
    <property type="entry name" value="LOR"/>
</dbReference>
<keyword evidence="4" id="KW-1185">Reference proteome</keyword>
<feature type="compositionally biased region" description="Gly residues" evidence="2">
    <location>
        <begin position="238"/>
        <end position="253"/>
    </location>
</feature>
<name>A0AAV9A530_ACOGR</name>
<dbReference type="SUPFAM" id="SSF54518">
    <property type="entry name" value="Tubby C-terminal domain-like"/>
    <property type="match status" value="1"/>
</dbReference>
<gene>
    <name evidence="3" type="ORF">QJS04_geneDACA005644</name>
</gene>
<accession>A0AAV9A530</accession>
<reference evidence="3" key="1">
    <citation type="journal article" date="2023" name="Nat. Commun.">
        <title>Diploid and tetraploid genomes of Acorus and the evolution of monocots.</title>
        <authorList>
            <person name="Ma L."/>
            <person name="Liu K.W."/>
            <person name="Li Z."/>
            <person name="Hsiao Y.Y."/>
            <person name="Qi Y."/>
            <person name="Fu T."/>
            <person name="Tang G.D."/>
            <person name="Zhang D."/>
            <person name="Sun W.H."/>
            <person name="Liu D.K."/>
            <person name="Li Y."/>
            <person name="Chen G.Z."/>
            <person name="Liu X.D."/>
            <person name="Liao X.Y."/>
            <person name="Jiang Y.T."/>
            <person name="Yu X."/>
            <person name="Hao Y."/>
            <person name="Huang J."/>
            <person name="Zhao X.W."/>
            <person name="Ke S."/>
            <person name="Chen Y.Y."/>
            <person name="Wu W.L."/>
            <person name="Hsu J.L."/>
            <person name="Lin Y.F."/>
            <person name="Huang M.D."/>
            <person name="Li C.Y."/>
            <person name="Huang L."/>
            <person name="Wang Z.W."/>
            <person name="Zhao X."/>
            <person name="Zhong W.Y."/>
            <person name="Peng D.H."/>
            <person name="Ahmad S."/>
            <person name="Lan S."/>
            <person name="Zhang J.S."/>
            <person name="Tsai W.C."/>
            <person name="Van de Peer Y."/>
            <person name="Liu Z.J."/>
        </authorList>
    </citation>
    <scope>NUCLEOTIDE SEQUENCE</scope>
    <source>
        <strain evidence="3">SCP</strain>
    </source>
</reference>
<reference evidence="3" key="2">
    <citation type="submission" date="2023-06" db="EMBL/GenBank/DDBJ databases">
        <authorList>
            <person name="Ma L."/>
            <person name="Liu K.-W."/>
            <person name="Li Z."/>
            <person name="Hsiao Y.-Y."/>
            <person name="Qi Y."/>
            <person name="Fu T."/>
            <person name="Tang G."/>
            <person name="Zhang D."/>
            <person name="Sun W.-H."/>
            <person name="Liu D.-K."/>
            <person name="Li Y."/>
            <person name="Chen G.-Z."/>
            <person name="Liu X.-D."/>
            <person name="Liao X.-Y."/>
            <person name="Jiang Y.-T."/>
            <person name="Yu X."/>
            <person name="Hao Y."/>
            <person name="Huang J."/>
            <person name="Zhao X.-W."/>
            <person name="Ke S."/>
            <person name="Chen Y.-Y."/>
            <person name="Wu W.-L."/>
            <person name="Hsu J.-L."/>
            <person name="Lin Y.-F."/>
            <person name="Huang M.-D."/>
            <person name="Li C.-Y."/>
            <person name="Huang L."/>
            <person name="Wang Z.-W."/>
            <person name="Zhao X."/>
            <person name="Zhong W.-Y."/>
            <person name="Peng D.-H."/>
            <person name="Ahmad S."/>
            <person name="Lan S."/>
            <person name="Zhang J.-S."/>
            <person name="Tsai W.-C."/>
            <person name="Van De Peer Y."/>
            <person name="Liu Z.-J."/>
        </authorList>
    </citation>
    <scope>NUCLEOTIDE SEQUENCE</scope>
    <source>
        <strain evidence="3">SCP</strain>
        <tissue evidence="3">Leaves</tissue>
    </source>
</reference>
<sequence>MGRYETPSSESATAEEVGGGGGGVMAVVDGGRYCYREEKHLTVQKASLFSPGDGYFVYEDKPDNKSELLFRVDTHSPDPLHRSRHELVLMDPNGLCLLTIRRRRPSLHNRWEGFLGEGTDGGKPVFTVRRGSIIGQLFFMEVHRCQAYSPAEYQVEGSFTQRRCTVYETGAEDDLGATVAEVRRKVDPSTGVVLGRDVFGLTVQPGFDATLAMGLVLVLDQICGDADCKDAWVPDPEGGSGGGSGGGGEGKLS</sequence>
<evidence type="ECO:0000256" key="2">
    <source>
        <dbReference type="SAM" id="MobiDB-lite"/>
    </source>
</evidence>
<dbReference type="Proteomes" id="UP001179952">
    <property type="component" value="Unassembled WGS sequence"/>
</dbReference>
<evidence type="ECO:0000313" key="4">
    <source>
        <dbReference type="Proteomes" id="UP001179952"/>
    </source>
</evidence>
<feature type="region of interest" description="Disordered" evidence="2">
    <location>
        <begin position="234"/>
        <end position="253"/>
    </location>
</feature>
<dbReference type="Gene3D" id="2.40.160.200">
    <property type="entry name" value="LURP1-related"/>
    <property type="match status" value="1"/>
</dbReference>
<dbReference type="Pfam" id="PF04525">
    <property type="entry name" value="LOR"/>
    <property type="match status" value="1"/>
</dbReference>
<protein>
    <submittedName>
        <fullName evidence="3">Protein LURP-one-related 12</fullName>
    </submittedName>
</protein>
<dbReference type="EMBL" id="JAUJYN010000012">
    <property type="protein sequence ID" value="KAK1259264.1"/>
    <property type="molecule type" value="Genomic_DNA"/>
</dbReference>
<feature type="region of interest" description="Disordered" evidence="2">
    <location>
        <begin position="1"/>
        <end position="21"/>
    </location>
</feature>
<proteinExistence type="inferred from homology"/>
<dbReference type="PANTHER" id="PTHR31087:SF60">
    <property type="entry name" value="PROTEIN LURP-ONE-RELATED 5"/>
    <property type="match status" value="1"/>
</dbReference>
<dbReference type="AlphaFoldDB" id="A0AAV9A530"/>